<dbReference type="EMBL" id="SNRW01008428">
    <property type="protein sequence ID" value="KAA6379541.1"/>
    <property type="molecule type" value="Genomic_DNA"/>
</dbReference>
<reference evidence="2 3" key="1">
    <citation type="submission" date="2019-03" db="EMBL/GenBank/DDBJ databases">
        <title>Single cell metagenomics reveals metabolic interactions within the superorganism composed of flagellate Streblomastix strix and complex community of Bacteroidetes bacteria on its surface.</title>
        <authorList>
            <person name="Treitli S.C."/>
            <person name="Kolisko M."/>
            <person name="Husnik F."/>
            <person name="Keeling P."/>
            <person name="Hampl V."/>
        </authorList>
    </citation>
    <scope>NUCLEOTIDE SEQUENCE [LARGE SCALE GENOMIC DNA]</scope>
    <source>
        <strain evidence="2">ST1C</strain>
    </source>
</reference>
<proteinExistence type="predicted"/>
<feature type="compositionally biased region" description="Basic and acidic residues" evidence="1">
    <location>
        <begin position="233"/>
        <end position="250"/>
    </location>
</feature>
<accession>A0A5J4VAM5</accession>
<name>A0A5J4VAM5_9EUKA</name>
<feature type="region of interest" description="Disordered" evidence="1">
    <location>
        <begin position="360"/>
        <end position="381"/>
    </location>
</feature>
<feature type="region of interest" description="Disordered" evidence="1">
    <location>
        <begin position="124"/>
        <end position="273"/>
    </location>
</feature>
<dbReference type="Proteomes" id="UP000324800">
    <property type="component" value="Unassembled WGS sequence"/>
</dbReference>
<feature type="compositionally biased region" description="Basic residues" evidence="1">
    <location>
        <begin position="182"/>
        <end position="196"/>
    </location>
</feature>
<evidence type="ECO:0000313" key="3">
    <source>
        <dbReference type="Proteomes" id="UP000324800"/>
    </source>
</evidence>
<evidence type="ECO:0000313" key="2">
    <source>
        <dbReference type="EMBL" id="KAA6379541.1"/>
    </source>
</evidence>
<feature type="compositionally biased region" description="Low complexity" evidence="1">
    <location>
        <begin position="212"/>
        <end position="232"/>
    </location>
</feature>
<evidence type="ECO:0000256" key="1">
    <source>
        <dbReference type="SAM" id="MobiDB-lite"/>
    </source>
</evidence>
<sequence>MREILKMQNLQGDQRKDLLENMNHLFNQHETDIKKKKDPIDLMREILKMQNLQGDQHMELLENMNHLFNQHETDIKKKIDPIDPSDDSEQSSISDSSWSKNDVDVIIRFNQSYKKERTPIRKRSHIFKASDSEETFQSTDSARSSSDSDSSQSQTDIDGLVHYNSSDGIAQHISPSDDYHGGRRSSARRIEKRKKQASYDEQQSKINRNRQSSDSSDSETTSVSESSDQQSQESDHPYHSKNSLHSEIHNRSPKQSPQNYDKQRTPVKRSPVISRMVMADQVSSLLTDSTYGSERTVNSDTSSINDVDVIIRYNVKDEIGQQMPLSEYPIISQVDPLESKMEPVKSQPDLNKSQSTPIINQNTAITTQTITQESDQGKASPELLIDNLVTILQPSSPDQNQSKLSSKK</sequence>
<feature type="region of interest" description="Disordered" evidence="1">
    <location>
        <begin position="78"/>
        <end position="97"/>
    </location>
</feature>
<feature type="compositionally biased region" description="Polar residues" evidence="1">
    <location>
        <begin position="199"/>
        <end position="210"/>
    </location>
</feature>
<dbReference type="AlphaFoldDB" id="A0A5J4VAM5"/>
<feature type="compositionally biased region" description="Low complexity" evidence="1">
    <location>
        <begin position="135"/>
        <end position="158"/>
    </location>
</feature>
<feature type="compositionally biased region" description="Low complexity" evidence="1">
    <location>
        <begin position="360"/>
        <end position="372"/>
    </location>
</feature>
<comment type="caution">
    <text evidence="2">The sequence shown here is derived from an EMBL/GenBank/DDBJ whole genome shotgun (WGS) entry which is preliminary data.</text>
</comment>
<gene>
    <name evidence="2" type="ORF">EZS28_024933</name>
</gene>
<protein>
    <submittedName>
        <fullName evidence="2">Uncharacterized protein</fullName>
    </submittedName>
</protein>
<organism evidence="2 3">
    <name type="scientific">Streblomastix strix</name>
    <dbReference type="NCBI Taxonomy" id="222440"/>
    <lineage>
        <taxon>Eukaryota</taxon>
        <taxon>Metamonada</taxon>
        <taxon>Preaxostyla</taxon>
        <taxon>Oxymonadida</taxon>
        <taxon>Streblomastigidae</taxon>
        <taxon>Streblomastix</taxon>
    </lineage>
</organism>